<feature type="transmembrane region" description="Helical" evidence="1">
    <location>
        <begin position="50"/>
        <end position="70"/>
    </location>
</feature>
<feature type="transmembrane region" description="Helical" evidence="1">
    <location>
        <begin position="82"/>
        <end position="102"/>
    </location>
</feature>
<feature type="transmembrane region" description="Helical" evidence="1">
    <location>
        <begin position="388"/>
        <end position="412"/>
    </location>
</feature>
<dbReference type="InterPro" id="IPR043745">
    <property type="entry name" value="DUF5690"/>
</dbReference>
<evidence type="ECO:0000313" key="3">
    <source>
        <dbReference type="Proteomes" id="UP001336835"/>
    </source>
</evidence>
<accession>A0ABU7I833</accession>
<dbReference type="SUPFAM" id="SSF103473">
    <property type="entry name" value="MFS general substrate transporter"/>
    <property type="match status" value="1"/>
</dbReference>
<feature type="transmembrane region" description="Helical" evidence="1">
    <location>
        <begin position="259"/>
        <end position="284"/>
    </location>
</feature>
<feature type="transmembrane region" description="Helical" evidence="1">
    <location>
        <begin position="141"/>
        <end position="163"/>
    </location>
</feature>
<dbReference type="Gene3D" id="1.20.1250.20">
    <property type="entry name" value="MFS general substrate transporter like domains"/>
    <property type="match status" value="1"/>
</dbReference>
<feature type="transmembrane region" description="Helical" evidence="1">
    <location>
        <begin position="108"/>
        <end position="129"/>
    </location>
</feature>
<feature type="transmembrane region" description="Helical" evidence="1">
    <location>
        <begin position="319"/>
        <end position="342"/>
    </location>
</feature>
<comment type="caution">
    <text evidence="2">The sequence shown here is derived from an EMBL/GenBank/DDBJ whole genome shotgun (WGS) entry which is preliminary data.</text>
</comment>
<sequence>MMKNIAKENKFATIWIMIAVFLSYTGMYAIRKSFLAGQYAQVDIGFGLDAKTTFVISQVLGYMVSKFLGIKIISEMPKGRRISWLMGLILFGLAMLGLFAVLPAKFKVIALFLNGLPLGIVFGVVFSFIEGRRNTELLAAALSATFIFSTGLVKTVGLLVIQNLGISEFAMPFVTGLLFLPIFLLSLWMLKKAKMPNEKDIEERTVRVPMYKADRKAFLRSNGMGYFALVAIYVLLTIVRDFRDNFIVDFWAEKGLAKAPQLITLTEIPIAIVVLVIAAAGVLIRKNKLAFNFGIGLAIASALLILLSTVLYQHERINAVVWIITSGIGIYLPYILFHCLLFERLIALLSYKGNVGFLFYLADALGYLGSVAVLVLKEIVGFKQSWGSFFISLNHISSVCMLAILILVLLYFNNKIQQKNKQLAVVA</sequence>
<name>A0ABU7I833_9SPHI</name>
<dbReference type="Pfam" id="PF18943">
    <property type="entry name" value="DUF5690"/>
    <property type="match status" value="1"/>
</dbReference>
<gene>
    <name evidence="2" type="ORF">VRU48_10965</name>
</gene>
<feature type="transmembrane region" description="Helical" evidence="1">
    <location>
        <begin position="12"/>
        <end position="30"/>
    </location>
</feature>
<keyword evidence="1" id="KW-0472">Membrane</keyword>
<proteinExistence type="predicted"/>
<organism evidence="2 3">
    <name type="scientific">Pedobacter albus</name>
    <dbReference type="NCBI Taxonomy" id="3113905"/>
    <lineage>
        <taxon>Bacteria</taxon>
        <taxon>Pseudomonadati</taxon>
        <taxon>Bacteroidota</taxon>
        <taxon>Sphingobacteriia</taxon>
        <taxon>Sphingobacteriales</taxon>
        <taxon>Sphingobacteriaceae</taxon>
        <taxon>Pedobacter</taxon>
    </lineage>
</organism>
<feature type="transmembrane region" description="Helical" evidence="1">
    <location>
        <begin position="291"/>
        <end position="313"/>
    </location>
</feature>
<evidence type="ECO:0000256" key="1">
    <source>
        <dbReference type="SAM" id="Phobius"/>
    </source>
</evidence>
<keyword evidence="1" id="KW-0812">Transmembrane</keyword>
<reference evidence="2 3" key="1">
    <citation type="submission" date="2024-01" db="EMBL/GenBank/DDBJ databases">
        <title>Pedobacter sp. nov., isolated from fresh soil.</title>
        <authorList>
            <person name="Le N.T.T."/>
        </authorList>
    </citation>
    <scope>NUCLEOTIDE SEQUENCE [LARGE SCALE GENOMIC DNA]</scope>
    <source>
        <strain evidence="2 3">KR3-3</strain>
    </source>
</reference>
<feature type="transmembrane region" description="Helical" evidence="1">
    <location>
        <begin position="217"/>
        <end position="239"/>
    </location>
</feature>
<dbReference type="RefSeq" id="WP_330107966.1">
    <property type="nucleotide sequence ID" value="NZ_JAZDQT010000002.1"/>
</dbReference>
<protein>
    <submittedName>
        <fullName evidence="2">DUF5690 family protein</fullName>
    </submittedName>
</protein>
<feature type="transmembrane region" description="Helical" evidence="1">
    <location>
        <begin position="169"/>
        <end position="190"/>
    </location>
</feature>
<evidence type="ECO:0000313" key="2">
    <source>
        <dbReference type="EMBL" id="MEE1945627.1"/>
    </source>
</evidence>
<dbReference type="EMBL" id="JAZDQT010000002">
    <property type="protein sequence ID" value="MEE1945627.1"/>
    <property type="molecule type" value="Genomic_DNA"/>
</dbReference>
<dbReference type="InterPro" id="IPR036259">
    <property type="entry name" value="MFS_trans_sf"/>
</dbReference>
<keyword evidence="1" id="KW-1133">Transmembrane helix</keyword>
<feature type="transmembrane region" description="Helical" evidence="1">
    <location>
        <begin position="354"/>
        <end position="376"/>
    </location>
</feature>
<dbReference type="Proteomes" id="UP001336835">
    <property type="component" value="Unassembled WGS sequence"/>
</dbReference>
<keyword evidence="3" id="KW-1185">Reference proteome</keyword>